<feature type="non-terminal residue" evidence="1">
    <location>
        <position position="1"/>
    </location>
</feature>
<dbReference type="OrthoDB" id="10064735at2759"/>
<evidence type="ECO:0000313" key="2">
    <source>
        <dbReference type="Proteomes" id="UP000749559"/>
    </source>
</evidence>
<dbReference type="EMBL" id="CAIIXF020000004">
    <property type="protein sequence ID" value="CAH1781359.1"/>
    <property type="molecule type" value="Genomic_DNA"/>
</dbReference>
<sequence>RKEWLLPNSVAHTELRNTCLSQSFLKTLRNIVNFRHTGSLENVNSDILAYESKRHAYSYEGYKARCQLAVIDHNNHRNRESLWNKEGQVMYYRAYSASS</sequence>
<gene>
    <name evidence="1" type="ORF">OFUS_LOCUS7943</name>
</gene>
<name>A0A8J1UGP9_OWEFU</name>
<accession>A0A8J1UGP9</accession>
<dbReference type="PANTHER" id="PTHR31751">
    <property type="entry name" value="SI:CH211-108C17.2-RELATED-RELATED"/>
    <property type="match status" value="1"/>
</dbReference>
<proteinExistence type="predicted"/>
<feature type="non-terminal residue" evidence="1">
    <location>
        <position position="99"/>
    </location>
</feature>
<dbReference type="Proteomes" id="UP000749559">
    <property type="component" value="Unassembled WGS sequence"/>
</dbReference>
<comment type="caution">
    <text evidence="1">The sequence shown here is derived from an EMBL/GenBank/DDBJ whole genome shotgun (WGS) entry which is preliminary data.</text>
</comment>
<keyword evidence="2" id="KW-1185">Reference proteome</keyword>
<reference evidence="1" key="1">
    <citation type="submission" date="2022-03" db="EMBL/GenBank/DDBJ databases">
        <authorList>
            <person name="Martin C."/>
        </authorList>
    </citation>
    <scope>NUCLEOTIDE SEQUENCE</scope>
</reference>
<dbReference type="PANTHER" id="PTHR31751:SF7">
    <property type="entry name" value="THAP-TYPE DOMAIN-CONTAINING PROTEIN"/>
    <property type="match status" value="1"/>
</dbReference>
<organism evidence="1 2">
    <name type="scientific">Owenia fusiformis</name>
    <name type="common">Polychaete worm</name>
    <dbReference type="NCBI Taxonomy" id="6347"/>
    <lineage>
        <taxon>Eukaryota</taxon>
        <taxon>Metazoa</taxon>
        <taxon>Spiralia</taxon>
        <taxon>Lophotrochozoa</taxon>
        <taxon>Annelida</taxon>
        <taxon>Polychaeta</taxon>
        <taxon>Sedentaria</taxon>
        <taxon>Canalipalpata</taxon>
        <taxon>Sabellida</taxon>
        <taxon>Oweniida</taxon>
        <taxon>Oweniidae</taxon>
        <taxon>Owenia</taxon>
    </lineage>
</organism>
<protein>
    <submittedName>
        <fullName evidence="1">Uncharacterized protein</fullName>
    </submittedName>
</protein>
<dbReference type="AlphaFoldDB" id="A0A8J1UGP9"/>
<evidence type="ECO:0000313" key="1">
    <source>
        <dbReference type="EMBL" id="CAH1781359.1"/>
    </source>
</evidence>